<sequence>MSATATVNTDISDVNDNSPVFTPANYTAVIQAKDSGKPQQACHSYIRVRVIEESIHKPTAIPLEIFIVTMEDDFPGGVIGKIHATDQDMYDVLTFALKSEQKSLFKVNSHDGKIIALGGLDSGKHVLNVSVSDGRFQVPTDVVVHVEQLLREMLQNIVTIRFDDVCPEDFVGLHMHGFRRTLRNAVLTQKQDSLHIISIQPVAGTNQRDMLFAVEMHSSEFYKPAYLIRNCPVAGGTWRTSCASQLSWRRTARVWTVRSSVVNRACHWIPTCS</sequence>
<accession>A0AC58NCH2</accession>
<reference evidence="2" key="1">
    <citation type="submission" date="2025-08" db="UniProtKB">
        <authorList>
            <consortium name="RefSeq"/>
        </authorList>
    </citation>
    <scope>IDENTIFICATION</scope>
</reference>
<protein>
    <submittedName>
        <fullName evidence="2">Protocadherin Fat 3-like</fullName>
    </submittedName>
</protein>
<organism evidence="1 2">
    <name type="scientific">Castor canadensis</name>
    <name type="common">American beaver</name>
    <dbReference type="NCBI Taxonomy" id="51338"/>
    <lineage>
        <taxon>Eukaryota</taxon>
        <taxon>Metazoa</taxon>
        <taxon>Chordata</taxon>
        <taxon>Craniata</taxon>
        <taxon>Vertebrata</taxon>
        <taxon>Euteleostomi</taxon>
        <taxon>Mammalia</taxon>
        <taxon>Eutheria</taxon>
        <taxon>Euarchontoglires</taxon>
        <taxon>Glires</taxon>
        <taxon>Rodentia</taxon>
        <taxon>Castorimorpha</taxon>
        <taxon>Castoridae</taxon>
        <taxon>Castor</taxon>
    </lineage>
</organism>
<keyword evidence="1" id="KW-1185">Reference proteome</keyword>
<gene>
    <name evidence="2" type="primary">LOC109676995</name>
</gene>
<name>A0AC58NCH2_CASCN</name>
<proteinExistence type="predicted"/>
<evidence type="ECO:0000313" key="2">
    <source>
        <dbReference type="RefSeq" id="XP_073939272.1"/>
    </source>
</evidence>
<evidence type="ECO:0000313" key="1">
    <source>
        <dbReference type="Proteomes" id="UP001732720"/>
    </source>
</evidence>
<dbReference type="Proteomes" id="UP001732720">
    <property type="component" value="Chromosome 1"/>
</dbReference>
<dbReference type="RefSeq" id="XP_073939272.1">
    <property type="nucleotide sequence ID" value="XM_074083171.1"/>
</dbReference>